<dbReference type="RefSeq" id="WP_169202858.1">
    <property type="nucleotide sequence ID" value="NZ_CP059467.1"/>
</dbReference>
<dbReference type="InterPro" id="IPR008258">
    <property type="entry name" value="Transglycosylase_SLT_dom_1"/>
</dbReference>
<keyword evidence="4" id="KW-1185">Reference proteome</keyword>
<feature type="chain" id="PRO_5047505003" evidence="1">
    <location>
        <begin position="30"/>
        <end position="195"/>
    </location>
</feature>
<evidence type="ECO:0000259" key="2">
    <source>
        <dbReference type="Pfam" id="PF01464"/>
    </source>
</evidence>
<protein>
    <submittedName>
        <fullName evidence="3">Transglycosylase SLT domain-containing protein</fullName>
    </submittedName>
</protein>
<name>A0ABX1NW72_9RHOO</name>
<evidence type="ECO:0000313" key="3">
    <source>
        <dbReference type="EMBL" id="NMG16270.1"/>
    </source>
</evidence>
<keyword evidence="1" id="KW-0732">Signal</keyword>
<dbReference type="InterPro" id="IPR023346">
    <property type="entry name" value="Lysozyme-like_dom_sf"/>
</dbReference>
<proteinExistence type="predicted"/>
<comment type="caution">
    <text evidence="3">The sequence shown here is derived from an EMBL/GenBank/DDBJ whole genome shotgun (WGS) entry which is preliminary data.</text>
</comment>
<feature type="signal peptide" evidence="1">
    <location>
        <begin position="1"/>
        <end position="29"/>
    </location>
</feature>
<evidence type="ECO:0000256" key="1">
    <source>
        <dbReference type="SAM" id="SignalP"/>
    </source>
</evidence>
<reference evidence="3 4" key="1">
    <citation type="submission" date="2019-12" db="EMBL/GenBank/DDBJ databases">
        <title>Comparative genomics gives insights into the taxonomy of the Azoarcus-Aromatoleum group and reveals separate origins of nif in the plant-associated Azoarcus and non-plant-associated Aromatoleum sub-groups.</title>
        <authorList>
            <person name="Lafos M."/>
            <person name="Maluk M."/>
            <person name="Batista M."/>
            <person name="Junghare M."/>
            <person name="Carmona M."/>
            <person name="Faoro H."/>
            <person name="Cruz L.M."/>
            <person name="Battistoni F."/>
            <person name="De Souza E."/>
            <person name="Pedrosa F."/>
            <person name="Chen W.-M."/>
            <person name="Poole P.S."/>
            <person name="Dixon R.A."/>
            <person name="James E.K."/>
        </authorList>
    </citation>
    <scope>NUCLEOTIDE SEQUENCE [LARGE SCALE GENOMIC DNA]</scope>
    <source>
        <strain evidence="3 4">PbN1</strain>
    </source>
</reference>
<organism evidence="3 4">
    <name type="scientific">Aromatoleum bremense</name>
    <dbReference type="NCBI Taxonomy" id="76115"/>
    <lineage>
        <taxon>Bacteria</taxon>
        <taxon>Pseudomonadati</taxon>
        <taxon>Pseudomonadota</taxon>
        <taxon>Betaproteobacteria</taxon>
        <taxon>Rhodocyclales</taxon>
        <taxon>Rhodocyclaceae</taxon>
        <taxon>Aromatoleum</taxon>
    </lineage>
</organism>
<dbReference type="PROSITE" id="PS51318">
    <property type="entry name" value="TAT"/>
    <property type="match status" value="1"/>
</dbReference>
<feature type="domain" description="Transglycosylase SLT" evidence="2">
    <location>
        <begin position="57"/>
        <end position="170"/>
    </location>
</feature>
<dbReference type="SUPFAM" id="SSF53955">
    <property type="entry name" value="Lysozyme-like"/>
    <property type="match status" value="1"/>
</dbReference>
<dbReference type="EMBL" id="WTVP01000031">
    <property type="protein sequence ID" value="NMG16270.1"/>
    <property type="molecule type" value="Genomic_DNA"/>
</dbReference>
<evidence type="ECO:0000313" key="4">
    <source>
        <dbReference type="Proteomes" id="UP000633943"/>
    </source>
</evidence>
<dbReference type="InterPro" id="IPR006311">
    <property type="entry name" value="TAT_signal"/>
</dbReference>
<dbReference type="Pfam" id="PF01464">
    <property type="entry name" value="SLT"/>
    <property type="match status" value="1"/>
</dbReference>
<dbReference type="Proteomes" id="UP000633943">
    <property type="component" value="Unassembled WGS sequence"/>
</dbReference>
<gene>
    <name evidence="3" type="ORF">GPA24_12085</name>
</gene>
<accession>A0ABX1NW72</accession>
<sequence>MTTHMQNSRRTFLGTATSALVLLAAPALSYGRSDDNGQRRTYPPIPPAYGQVARSLGLPATILYGVAIQESVMVWKTVALPWPWTLNVRAVPRRYASYAEAVTDLRQVLAQGVRNVDCGTMQVNWRYHSDRLRTPTLALDPWHNLTVAASILLERRAAATNWFDAVGAYHVQDDEGRATRYARSVFAHIARIEHV</sequence>